<feature type="active site" description="Proton acceptor" evidence="2">
    <location>
        <position position="617"/>
    </location>
</feature>
<dbReference type="InterPro" id="IPR007867">
    <property type="entry name" value="GMC_OxRtase_C"/>
</dbReference>
<dbReference type="Proteomes" id="UP001154078">
    <property type="component" value="Chromosome 10"/>
</dbReference>
<dbReference type="Pfam" id="PF05199">
    <property type="entry name" value="GMC_oxred_C"/>
    <property type="match status" value="1"/>
</dbReference>
<evidence type="ECO:0000256" key="3">
    <source>
        <dbReference type="SAM" id="SignalP"/>
    </source>
</evidence>
<dbReference type="EMBL" id="OV121141">
    <property type="protein sequence ID" value="CAH0548915.1"/>
    <property type="molecule type" value="Genomic_DNA"/>
</dbReference>
<dbReference type="PIRSF" id="PIRSF000137">
    <property type="entry name" value="Alcohol_oxidase"/>
    <property type="match status" value="1"/>
</dbReference>
<feature type="chain" id="PRO_5040455072" description="Glucose-methanol-choline oxidoreductase N-terminal domain-containing protein" evidence="3">
    <location>
        <begin position="18"/>
        <end position="654"/>
    </location>
</feature>
<organism evidence="5 6">
    <name type="scientific">Brassicogethes aeneus</name>
    <name type="common">Rape pollen beetle</name>
    <name type="synonym">Meligethes aeneus</name>
    <dbReference type="NCBI Taxonomy" id="1431903"/>
    <lineage>
        <taxon>Eukaryota</taxon>
        <taxon>Metazoa</taxon>
        <taxon>Ecdysozoa</taxon>
        <taxon>Arthropoda</taxon>
        <taxon>Hexapoda</taxon>
        <taxon>Insecta</taxon>
        <taxon>Pterygota</taxon>
        <taxon>Neoptera</taxon>
        <taxon>Endopterygota</taxon>
        <taxon>Coleoptera</taxon>
        <taxon>Polyphaga</taxon>
        <taxon>Cucujiformia</taxon>
        <taxon>Nitidulidae</taxon>
        <taxon>Meligethinae</taxon>
        <taxon>Brassicogethes</taxon>
    </lineage>
</organism>
<dbReference type="PROSITE" id="PS00624">
    <property type="entry name" value="GMC_OXRED_2"/>
    <property type="match status" value="1"/>
</dbReference>
<sequence length="654" mass="73346">MIPKLIVFLALTVTVLSQNAEEFLKVVEKSVKHATERKGRIFNPAYVGSTYKQYAGAQHRPTFLYNQQPVAEEKFDFIVVGSGSAGSVVANRLSENPDWKILLLEVGEEASFLTDIPAIAPIFQFTNYNWNYLAEKQENVCLGLDGQRMAWPRGRAVGGSSIINYMIHVRGNRRDYDRWAASGNPGWSYEDVLPYFIKSEDARVEKQDGELRGRGGYLTVSDVPFRSESAHAFVRGAQEVGHKYVDYNGADQLGVSYVQADQRDGYRCSTEKAFLRPARERPNLKILAQARAIKILINPKTNSAFGITYVKNRQYFNAYAKKEVILSAGAFNSPQLLMLSGIGPKEHLQELDIPLVKDLPVGQKLYDHLTFFGQVFTVNQSIVNLQKAVTQPSAFVELLFKGRGPLTSLGGVEALAYIKTNVSRDPDPSFPDVEIIFVGGSLSTDNGDFYRKTFKVSDEIYNAVFGPLENGFTWMGIPMLVHPRSVGYLKLKSKNPYHWPKFYGNYFTDPENLDIKTFIAAIREVQRISDSPSMQKYGSTLVTTKIPGCQHHTFNSDEYWECSLRHISATLHHQVATCKMGPSHDPEAVVDSKLRVYGVKRLRVVDSSVIPMPPTAHTNAPSVMIGEKASDLIKEDWIKAKGNIRSKDIRRHSP</sequence>
<dbReference type="AlphaFoldDB" id="A0A9P0FBG2"/>
<reference evidence="5" key="1">
    <citation type="submission" date="2021-12" db="EMBL/GenBank/DDBJ databases">
        <authorList>
            <person name="King R."/>
        </authorList>
    </citation>
    <scope>NUCLEOTIDE SEQUENCE</scope>
</reference>
<feature type="active site" description="Proton donor" evidence="2">
    <location>
        <position position="573"/>
    </location>
</feature>
<evidence type="ECO:0000256" key="2">
    <source>
        <dbReference type="PIRSR" id="PIRSR000137-1"/>
    </source>
</evidence>
<dbReference type="GO" id="GO:0016614">
    <property type="term" value="F:oxidoreductase activity, acting on CH-OH group of donors"/>
    <property type="evidence" value="ECO:0007669"/>
    <property type="project" value="InterPro"/>
</dbReference>
<proteinExistence type="inferred from homology"/>
<dbReference type="PANTHER" id="PTHR11552:SF208">
    <property type="entry name" value="RE36204P-RELATED"/>
    <property type="match status" value="1"/>
</dbReference>
<dbReference type="GO" id="GO:0050660">
    <property type="term" value="F:flavin adenine dinucleotide binding"/>
    <property type="evidence" value="ECO:0007669"/>
    <property type="project" value="InterPro"/>
</dbReference>
<gene>
    <name evidence="5" type="ORF">MELIAE_LOCUS2261</name>
</gene>
<feature type="signal peptide" evidence="3">
    <location>
        <begin position="1"/>
        <end position="17"/>
    </location>
</feature>
<feature type="domain" description="Glucose-methanol-choline oxidoreductase N-terminal" evidence="4">
    <location>
        <begin position="329"/>
        <end position="343"/>
    </location>
</feature>
<dbReference type="OrthoDB" id="269227at2759"/>
<comment type="similarity">
    <text evidence="1">Belongs to the GMC oxidoreductase family.</text>
</comment>
<dbReference type="Pfam" id="PF00732">
    <property type="entry name" value="GMC_oxred_N"/>
    <property type="match status" value="1"/>
</dbReference>
<accession>A0A9P0FBG2</accession>
<dbReference type="Gene3D" id="3.50.50.60">
    <property type="entry name" value="FAD/NAD(P)-binding domain"/>
    <property type="match status" value="1"/>
</dbReference>
<dbReference type="SUPFAM" id="SSF51905">
    <property type="entry name" value="FAD/NAD(P)-binding domain"/>
    <property type="match status" value="1"/>
</dbReference>
<dbReference type="InterPro" id="IPR036188">
    <property type="entry name" value="FAD/NAD-bd_sf"/>
</dbReference>
<name>A0A9P0FBG2_BRAAE</name>
<dbReference type="SUPFAM" id="SSF54373">
    <property type="entry name" value="FAD-linked reductases, C-terminal domain"/>
    <property type="match status" value="1"/>
</dbReference>
<keyword evidence="3" id="KW-0732">Signal</keyword>
<evidence type="ECO:0000313" key="5">
    <source>
        <dbReference type="EMBL" id="CAH0548915.1"/>
    </source>
</evidence>
<evidence type="ECO:0000313" key="6">
    <source>
        <dbReference type="Proteomes" id="UP001154078"/>
    </source>
</evidence>
<dbReference type="PANTHER" id="PTHR11552">
    <property type="entry name" value="GLUCOSE-METHANOL-CHOLINE GMC OXIDOREDUCTASE"/>
    <property type="match status" value="1"/>
</dbReference>
<evidence type="ECO:0000259" key="4">
    <source>
        <dbReference type="PROSITE" id="PS00624"/>
    </source>
</evidence>
<protein>
    <recommendedName>
        <fullName evidence="4">Glucose-methanol-choline oxidoreductase N-terminal domain-containing protein</fullName>
    </recommendedName>
</protein>
<evidence type="ECO:0000256" key="1">
    <source>
        <dbReference type="ARBA" id="ARBA00010790"/>
    </source>
</evidence>
<dbReference type="InterPro" id="IPR012132">
    <property type="entry name" value="GMC_OxRdtase"/>
</dbReference>
<keyword evidence="6" id="KW-1185">Reference proteome</keyword>
<dbReference type="Gene3D" id="3.30.560.10">
    <property type="entry name" value="Glucose Oxidase, domain 3"/>
    <property type="match status" value="1"/>
</dbReference>
<dbReference type="InterPro" id="IPR000172">
    <property type="entry name" value="GMC_OxRdtase_N"/>
</dbReference>